<evidence type="ECO:0000313" key="3">
    <source>
        <dbReference type="WBParaSite" id="ASIM_0000345201-mRNA-1"/>
    </source>
</evidence>
<dbReference type="AlphaFoldDB" id="A0A0M3J7A8"/>
<evidence type="ECO:0000313" key="2">
    <source>
        <dbReference type="Proteomes" id="UP000267096"/>
    </source>
</evidence>
<dbReference type="WBParaSite" id="ASIM_0000345201-mRNA-1">
    <property type="protein sequence ID" value="ASIM_0000345201-mRNA-1"/>
    <property type="gene ID" value="ASIM_0000345201"/>
</dbReference>
<dbReference type="EMBL" id="UYRR01004982">
    <property type="protein sequence ID" value="VDK21499.1"/>
    <property type="molecule type" value="Genomic_DNA"/>
</dbReference>
<protein>
    <submittedName>
        <fullName evidence="1 3">Uncharacterized protein</fullName>
    </submittedName>
</protein>
<dbReference type="Proteomes" id="UP000267096">
    <property type="component" value="Unassembled WGS sequence"/>
</dbReference>
<name>A0A0M3J7A8_ANISI</name>
<organism evidence="3">
    <name type="scientific">Anisakis simplex</name>
    <name type="common">Herring worm</name>
    <dbReference type="NCBI Taxonomy" id="6269"/>
    <lineage>
        <taxon>Eukaryota</taxon>
        <taxon>Metazoa</taxon>
        <taxon>Ecdysozoa</taxon>
        <taxon>Nematoda</taxon>
        <taxon>Chromadorea</taxon>
        <taxon>Rhabditida</taxon>
        <taxon>Spirurina</taxon>
        <taxon>Ascaridomorpha</taxon>
        <taxon>Ascaridoidea</taxon>
        <taxon>Anisakidae</taxon>
        <taxon>Anisakis</taxon>
        <taxon>Anisakis simplex complex</taxon>
    </lineage>
</organism>
<reference evidence="3" key="1">
    <citation type="submission" date="2017-02" db="UniProtKB">
        <authorList>
            <consortium name="WormBaseParasite"/>
        </authorList>
    </citation>
    <scope>IDENTIFICATION</scope>
</reference>
<proteinExistence type="predicted"/>
<reference evidence="1 2" key="2">
    <citation type="submission" date="2018-11" db="EMBL/GenBank/DDBJ databases">
        <authorList>
            <consortium name="Pathogen Informatics"/>
        </authorList>
    </citation>
    <scope>NUCLEOTIDE SEQUENCE [LARGE SCALE GENOMIC DNA]</scope>
</reference>
<evidence type="ECO:0000313" key="1">
    <source>
        <dbReference type="EMBL" id="VDK21499.1"/>
    </source>
</evidence>
<sequence>MRYSRFDDEASSRDIDIELNETNTGVLTATPRSRTTAAANSRKTGTSIRSWWSRGGCVGGESEPLMGDSVATPISGSTSRDDVNLLPLGDSSTSSSRFHLIDCNMFRWANFSLIDLFGIF</sequence>
<keyword evidence="2" id="KW-1185">Reference proteome</keyword>
<gene>
    <name evidence="1" type="ORF">ASIM_LOCUS3291</name>
</gene>
<dbReference type="OrthoDB" id="10541710at2759"/>
<accession>A0A0M3J7A8</accession>